<keyword evidence="1" id="KW-1133">Transmembrane helix</keyword>
<dbReference type="EMBL" id="CAADJA010000002">
    <property type="protein sequence ID" value="VFS51952.1"/>
    <property type="molecule type" value="Genomic_DNA"/>
</dbReference>
<dbReference type="RefSeq" id="WP_154661463.1">
    <property type="nucleotide sequence ID" value="NZ_CAADJA010000002.1"/>
</dbReference>
<feature type="transmembrane region" description="Helical" evidence="1">
    <location>
        <begin position="35"/>
        <end position="55"/>
    </location>
</feature>
<keyword evidence="1" id="KW-0472">Membrane</keyword>
<name>A0A484ZTW9_9GAMM</name>
<protein>
    <submittedName>
        <fullName evidence="2">Uncharacterized protein</fullName>
    </submittedName>
</protein>
<dbReference type="Proteomes" id="UP000373449">
    <property type="component" value="Unassembled WGS sequence"/>
</dbReference>
<reference evidence="2 3" key="1">
    <citation type="submission" date="2019-03" db="EMBL/GenBank/DDBJ databases">
        <authorList>
            <consortium name="Pathogen Informatics"/>
        </authorList>
    </citation>
    <scope>NUCLEOTIDE SEQUENCE [LARGE SCALE GENOMIC DNA]</scope>
    <source>
        <strain evidence="2 3">NCTC12282</strain>
    </source>
</reference>
<evidence type="ECO:0000313" key="3">
    <source>
        <dbReference type="Proteomes" id="UP000373449"/>
    </source>
</evidence>
<accession>A0A484ZTW9</accession>
<dbReference type="AlphaFoldDB" id="A0A484ZTW9"/>
<organism evidence="2 3">
    <name type="scientific">Budvicia aquatica</name>
    <dbReference type="NCBI Taxonomy" id="82979"/>
    <lineage>
        <taxon>Bacteria</taxon>
        <taxon>Pseudomonadati</taxon>
        <taxon>Pseudomonadota</taxon>
        <taxon>Gammaproteobacteria</taxon>
        <taxon>Enterobacterales</taxon>
        <taxon>Budviciaceae</taxon>
        <taxon>Budvicia</taxon>
    </lineage>
</organism>
<proteinExistence type="predicted"/>
<evidence type="ECO:0000313" key="2">
    <source>
        <dbReference type="EMBL" id="VFS51952.1"/>
    </source>
</evidence>
<sequence length="58" mass="6710">MNIDEELQVLVAQETVLTFQHVDQPRTRYGNRLHILFILYAFYPAGRLCAGHLPLTLL</sequence>
<evidence type="ECO:0000256" key="1">
    <source>
        <dbReference type="SAM" id="Phobius"/>
    </source>
</evidence>
<keyword evidence="1" id="KW-0812">Transmembrane</keyword>
<gene>
    <name evidence="2" type="ORF">NCTC12282_05588</name>
</gene>